<comment type="caution">
    <text evidence="4">The sequence shown here is derived from an EMBL/GenBank/DDBJ whole genome shotgun (WGS) entry which is preliminary data.</text>
</comment>
<dbReference type="Proteomes" id="UP000004431">
    <property type="component" value="Unassembled WGS sequence"/>
</dbReference>
<feature type="domain" description="FAD/NAD(P)-binding" evidence="2">
    <location>
        <begin position="210"/>
        <end position="388"/>
    </location>
</feature>
<evidence type="ECO:0000259" key="2">
    <source>
        <dbReference type="Pfam" id="PF07992"/>
    </source>
</evidence>
<dbReference type="Gene3D" id="3.30.70.2700">
    <property type="match status" value="1"/>
</dbReference>
<dbReference type="Pfam" id="PF21688">
    <property type="entry name" value="FAD-depend_C"/>
    <property type="match status" value="1"/>
</dbReference>
<name>A0ABP2J2U0_9ACTN</name>
<dbReference type="EMBL" id="AEDQ01000033">
    <property type="protein sequence ID" value="EFL43643.1"/>
    <property type="molecule type" value="Genomic_DNA"/>
</dbReference>
<reference evidence="4 5" key="1">
    <citation type="submission" date="2010-08" db="EMBL/GenBank/DDBJ databases">
        <authorList>
            <person name="Durkin A.S."/>
            <person name="Madupu R."/>
            <person name="Torralba M."/>
            <person name="Gillis M."/>
            <person name="Methe B."/>
            <person name="Sutton G."/>
            <person name="Nelson K.E."/>
        </authorList>
    </citation>
    <scope>NUCLEOTIDE SEQUENCE [LARGE SCALE GENOMIC DNA]</scope>
    <source>
        <strain evidence="4 5">PB189-T1-4</strain>
    </source>
</reference>
<evidence type="ECO:0000313" key="5">
    <source>
        <dbReference type="Proteomes" id="UP000004431"/>
    </source>
</evidence>
<evidence type="ECO:0000313" key="4">
    <source>
        <dbReference type="EMBL" id="EFL43643.1"/>
    </source>
</evidence>
<evidence type="ECO:0000259" key="3">
    <source>
        <dbReference type="Pfam" id="PF21688"/>
    </source>
</evidence>
<evidence type="ECO:0000256" key="1">
    <source>
        <dbReference type="SAM" id="MobiDB-lite"/>
    </source>
</evidence>
<feature type="compositionally biased region" description="Basic residues" evidence="1">
    <location>
        <begin position="111"/>
        <end position="120"/>
    </location>
</feature>
<dbReference type="RefSeq" id="WP_006304775.1">
    <property type="nucleotide sequence ID" value="NZ_AEDQ01000033.1"/>
</dbReference>
<organism evidence="4 5">
    <name type="scientific">Fannyhessea vaginae PB189-T1-4</name>
    <dbReference type="NCBI Taxonomy" id="866774"/>
    <lineage>
        <taxon>Bacteria</taxon>
        <taxon>Bacillati</taxon>
        <taxon>Actinomycetota</taxon>
        <taxon>Coriobacteriia</taxon>
        <taxon>Coriobacteriales</taxon>
        <taxon>Atopobiaceae</taxon>
        <taxon>Fannyhessea</taxon>
    </lineage>
</organism>
<dbReference type="Pfam" id="PF07992">
    <property type="entry name" value="Pyr_redox_2"/>
    <property type="match status" value="1"/>
</dbReference>
<dbReference type="InterPro" id="IPR049516">
    <property type="entry name" value="FAD-depend_C"/>
</dbReference>
<dbReference type="PIRSF" id="PIRSF038984">
    <property type="entry name" value="FAD_binding_protein"/>
    <property type="match status" value="1"/>
</dbReference>
<dbReference type="SUPFAM" id="SSF51905">
    <property type="entry name" value="FAD/NAD(P)-binding domain"/>
    <property type="match status" value="1"/>
</dbReference>
<dbReference type="PANTHER" id="PTHR42842">
    <property type="entry name" value="FAD/NAD(P)-BINDING OXIDOREDUCTASE"/>
    <property type="match status" value="1"/>
</dbReference>
<keyword evidence="5" id="KW-1185">Reference proteome</keyword>
<proteinExistence type="predicted"/>
<feature type="domain" description="FAD-dependent protein C-terminal" evidence="3">
    <location>
        <begin position="401"/>
        <end position="596"/>
    </location>
</feature>
<dbReference type="PANTHER" id="PTHR42842:SF3">
    <property type="entry name" value="FAD_NAD(P)-BINDING OXIDOREDUCTASE FAMILY PROTEIN"/>
    <property type="match status" value="1"/>
</dbReference>
<sequence>MITLSSIPCSYNLAKRVRAYEDDFLRAYAAATLACNPRDIATLTIVRKSIDARHKNALQLRYRIALTLAAGVAYEEQCVKNWQAQKTLSAHSDARAGASAHEHDMRSNTRNAKRRMKRNAHNTPRTGANLNADAAHIAAALANTLPETLPDAHDGTNHTHAQEQLARMLKALTSADASTIECIYTEHAATTPCFPAPFANVHIPQDTRGVVVVGAGCAGLFCALWLAHCGLKPLLLERGGAAEQRKQAIESFITTGILNPESNIQFGIGGAGTYSDGKLNTGTKSPYHRLILQTFVEAGAPEHILWDAKPHIGSDILPRVVTHIVAKIRALGGEVRFMTKLDRLECALGHVRGVHVVQTEDTLQKEEYIPCSQVVLACGHSARDTYRMLHATGIYLEQKTFAIGYRIEHAQRMINAVQYGDAARAELLGSADYKIAVHLSQNNNAFSFCMCPGGYVVAATSEVNHVVTNGMSLSARAGTNACAGWLSNVCPENLASNDVLAGMHLQDTIEKQAFELGCGGYKAPAQLVGDFLQDCTSSGQGSVTPTYPLGVTWTNVARCMPDYIVANLREGLLRAETKFKGFASADAVLTGVETRSSAPVRIVRDVASLQSLSTQGLYPCGEGAGYAGGIMSAATDGIRVAQKISDAYRQ</sequence>
<gene>
    <name evidence="4" type="ORF">HMPREF9248_0685</name>
</gene>
<dbReference type="InterPro" id="IPR023753">
    <property type="entry name" value="FAD/NAD-binding_dom"/>
</dbReference>
<feature type="region of interest" description="Disordered" evidence="1">
    <location>
        <begin position="93"/>
        <end position="128"/>
    </location>
</feature>
<dbReference type="InterPro" id="IPR036188">
    <property type="entry name" value="FAD/NAD-bd_sf"/>
</dbReference>
<dbReference type="Gene3D" id="3.50.50.60">
    <property type="entry name" value="FAD/NAD(P)-binding domain"/>
    <property type="match status" value="2"/>
</dbReference>
<accession>A0ABP2J2U0</accession>
<protein>
    <submittedName>
        <fullName evidence="4">FAD dependent oxidoreductase</fullName>
    </submittedName>
</protein>
<dbReference type="InterPro" id="IPR028348">
    <property type="entry name" value="FAD-binding_protein"/>
</dbReference>